<protein>
    <submittedName>
        <fullName evidence="3">DUF2231 domain-containing protein</fullName>
    </submittedName>
</protein>
<proteinExistence type="predicted"/>
<sequence>MRRLLLRLEDARPLDRIAGVLGRAAGATVARGRLGPALHGSWFGHPLHPAVVQFPIGAWLSAAVLDALPERDDPAIRRATTVLLGAGTAAALPAVATGGSDFTALTARQRRVAVVHAAANVVAVKLFAVSVLARMGGAHRAGRLLSLAGLGLAGASAYLGGHLAYSQGAGVEATLPPVAARAPEPAAARH</sequence>
<organism evidence="3 4">
    <name type="scientific">Dactylosporangium salmoneum</name>
    <dbReference type="NCBI Taxonomy" id="53361"/>
    <lineage>
        <taxon>Bacteria</taxon>
        <taxon>Bacillati</taxon>
        <taxon>Actinomycetota</taxon>
        <taxon>Actinomycetes</taxon>
        <taxon>Micromonosporales</taxon>
        <taxon>Micromonosporaceae</taxon>
        <taxon>Dactylosporangium</taxon>
    </lineage>
</organism>
<gene>
    <name evidence="3" type="ORF">GCM10010170_001150</name>
</gene>
<feature type="transmembrane region" description="Helical" evidence="1">
    <location>
        <begin position="112"/>
        <end position="132"/>
    </location>
</feature>
<evidence type="ECO:0000256" key="1">
    <source>
        <dbReference type="SAM" id="Phobius"/>
    </source>
</evidence>
<evidence type="ECO:0000259" key="2">
    <source>
        <dbReference type="Pfam" id="PF09990"/>
    </source>
</evidence>
<keyword evidence="1" id="KW-1133">Transmembrane helix</keyword>
<reference evidence="3 4" key="1">
    <citation type="journal article" date="2019" name="Int. J. Syst. Evol. Microbiol.">
        <title>The Global Catalogue of Microorganisms (GCM) 10K type strain sequencing project: providing services to taxonomists for standard genome sequencing and annotation.</title>
        <authorList>
            <consortium name="The Broad Institute Genomics Platform"/>
            <consortium name="The Broad Institute Genome Sequencing Center for Infectious Disease"/>
            <person name="Wu L."/>
            <person name="Ma J."/>
        </authorList>
    </citation>
    <scope>NUCLEOTIDE SEQUENCE [LARGE SCALE GENOMIC DNA]</scope>
    <source>
        <strain evidence="3 4">JCM 3272</strain>
    </source>
</reference>
<feature type="transmembrane region" description="Helical" evidence="1">
    <location>
        <begin position="80"/>
        <end position="100"/>
    </location>
</feature>
<keyword evidence="1" id="KW-0812">Transmembrane</keyword>
<dbReference type="EMBL" id="BAAARV010000003">
    <property type="protein sequence ID" value="GAA2326387.1"/>
    <property type="molecule type" value="Genomic_DNA"/>
</dbReference>
<dbReference type="Proteomes" id="UP001501444">
    <property type="component" value="Unassembled WGS sequence"/>
</dbReference>
<feature type="transmembrane region" description="Helical" evidence="1">
    <location>
        <begin position="144"/>
        <end position="165"/>
    </location>
</feature>
<evidence type="ECO:0000313" key="3">
    <source>
        <dbReference type="EMBL" id="GAA2326387.1"/>
    </source>
</evidence>
<dbReference type="RefSeq" id="WP_344610163.1">
    <property type="nucleotide sequence ID" value="NZ_BAAARV010000003.1"/>
</dbReference>
<comment type="caution">
    <text evidence="3">The sequence shown here is derived from an EMBL/GenBank/DDBJ whole genome shotgun (WGS) entry which is preliminary data.</text>
</comment>
<evidence type="ECO:0000313" key="4">
    <source>
        <dbReference type="Proteomes" id="UP001501444"/>
    </source>
</evidence>
<dbReference type="Pfam" id="PF09990">
    <property type="entry name" value="DUF2231"/>
    <property type="match status" value="1"/>
</dbReference>
<name>A0ABN3FBA7_9ACTN</name>
<dbReference type="InterPro" id="IPR019251">
    <property type="entry name" value="DUF2231_TM"/>
</dbReference>
<accession>A0ABN3FBA7</accession>
<feature type="domain" description="DUF2231" evidence="2">
    <location>
        <begin position="44"/>
        <end position="172"/>
    </location>
</feature>
<keyword evidence="1" id="KW-0472">Membrane</keyword>
<keyword evidence="4" id="KW-1185">Reference proteome</keyword>